<comment type="caution">
    <text evidence="2">The sequence shown here is derived from an EMBL/GenBank/DDBJ whole genome shotgun (WGS) entry which is preliminary data.</text>
</comment>
<dbReference type="EC" id="2.1.1.266" evidence="1"/>
<dbReference type="PANTHER" id="PTHR37426">
    <property type="entry name" value="RIBOSOMAL RNA LARGE SUBUNIT METHYLTRANSFERASE J"/>
    <property type="match status" value="1"/>
</dbReference>
<evidence type="ECO:0000313" key="3">
    <source>
        <dbReference type="Proteomes" id="UP000244197"/>
    </source>
</evidence>
<feature type="binding site" evidence="1">
    <location>
        <begin position="166"/>
        <end position="167"/>
    </location>
    <ligand>
        <name>S-adenosyl-L-methionine</name>
        <dbReference type="ChEBI" id="CHEBI:59789"/>
    </ligand>
</feature>
<protein>
    <recommendedName>
        <fullName evidence="1">Ribosomal RNA large subunit methyltransferase J</fullName>
        <ecNumber evidence="1">2.1.1.266</ecNumber>
    </recommendedName>
    <alternativeName>
        <fullName evidence="1">23S rRNA (adenine(2030)-N6)-methyltransferase</fullName>
    </alternativeName>
    <alternativeName>
        <fullName evidence="1">23S rRNA m6A2030 methyltransferase</fullName>
    </alternativeName>
</protein>
<dbReference type="GO" id="GO:0005829">
    <property type="term" value="C:cytosol"/>
    <property type="evidence" value="ECO:0007669"/>
    <property type="project" value="TreeGrafter"/>
</dbReference>
<dbReference type="GO" id="GO:0003723">
    <property type="term" value="F:RNA binding"/>
    <property type="evidence" value="ECO:0007669"/>
    <property type="project" value="UniProtKB-UniRule"/>
</dbReference>
<feature type="binding site" evidence="1">
    <location>
        <position position="41"/>
    </location>
    <ligand>
        <name>S-adenosyl-L-methionine</name>
        <dbReference type="ChEBI" id="CHEBI:59789"/>
    </ligand>
</feature>
<dbReference type="HAMAP" id="MF_00934">
    <property type="entry name" value="23SrRNA_methyltr_J"/>
    <property type="match status" value="1"/>
</dbReference>
<organism evidence="2 3">
    <name type="scientific">Vibrio splendidus</name>
    <dbReference type="NCBI Taxonomy" id="29497"/>
    <lineage>
        <taxon>Bacteria</taxon>
        <taxon>Pseudomonadati</taxon>
        <taxon>Pseudomonadota</taxon>
        <taxon>Gammaproteobacteria</taxon>
        <taxon>Vibrionales</taxon>
        <taxon>Vibrionaceae</taxon>
        <taxon>Vibrio</taxon>
    </lineage>
</organism>
<dbReference type="EMBL" id="PIFK01000011">
    <property type="protein sequence ID" value="PTP38094.1"/>
    <property type="molecule type" value="Genomic_DNA"/>
</dbReference>
<name>A0A2T5EY89_VIBSP</name>
<dbReference type="Pfam" id="PF04378">
    <property type="entry name" value="RsmJ"/>
    <property type="match status" value="1"/>
</dbReference>
<feature type="binding site" evidence="1">
    <location>
        <position position="18"/>
    </location>
    <ligand>
        <name>S-adenosyl-L-methionine</name>
        <dbReference type="ChEBI" id="CHEBI:59789"/>
    </ligand>
</feature>
<feature type="binding site" evidence="1">
    <location>
        <position position="187"/>
    </location>
    <ligand>
        <name>S-adenosyl-L-methionine</name>
        <dbReference type="ChEBI" id="CHEBI:59789"/>
    </ligand>
</feature>
<proteinExistence type="inferred from homology"/>
<reference evidence="2 3" key="1">
    <citation type="submission" date="2017-11" db="EMBL/GenBank/DDBJ databases">
        <title>Population delineation of vibrios coincides with oyster pathogenicity.</title>
        <authorList>
            <person name="Bruto M."/>
            <person name="Labreuche Y."/>
            <person name="James A."/>
            <person name="Piel D."/>
            <person name="Chenivesse S."/>
            <person name="Petton B."/>
            <person name="Polz M.F."/>
            <person name="Le Roux F."/>
        </authorList>
    </citation>
    <scope>NUCLEOTIDE SEQUENCE [LARGE SCALE GENOMIC DNA]</scope>
    <source>
        <strain evidence="2 3">FF_144</strain>
    </source>
</reference>
<comment type="catalytic activity">
    <reaction evidence="1">
        <text>adenosine(2030) in 23S rRNA + S-adenosyl-L-methionine = N(6)-methyladenosine(2030) in 23S rRNA + S-adenosyl-L-homocysteine + H(+)</text>
        <dbReference type="Rhea" id="RHEA:43736"/>
        <dbReference type="Rhea" id="RHEA-COMP:10668"/>
        <dbReference type="Rhea" id="RHEA-COMP:10669"/>
        <dbReference type="ChEBI" id="CHEBI:15378"/>
        <dbReference type="ChEBI" id="CHEBI:57856"/>
        <dbReference type="ChEBI" id="CHEBI:59789"/>
        <dbReference type="ChEBI" id="CHEBI:74411"/>
        <dbReference type="ChEBI" id="CHEBI:74449"/>
        <dbReference type="EC" id="2.1.1.266"/>
    </reaction>
</comment>
<keyword evidence="1" id="KW-0694">RNA-binding</keyword>
<keyword evidence="1" id="KW-0698">rRNA processing</keyword>
<dbReference type="GO" id="GO:0036307">
    <property type="term" value="F:23S rRNA (adenine(2030)-N(6))-methyltransferase activity"/>
    <property type="evidence" value="ECO:0007669"/>
    <property type="project" value="UniProtKB-UniRule"/>
</dbReference>
<dbReference type="AlphaFoldDB" id="A0A2T5EY89"/>
<accession>A0A2T5EY89</accession>
<dbReference type="Gene3D" id="3.40.50.150">
    <property type="entry name" value="Vaccinia Virus protein VP39"/>
    <property type="match status" value="1"/>
</dbReference>
<feature type="active site" description="Proton acceptor" evidence="1">
    <location>
        <position position="187"/>
    </location>
</feature>
<evidence type="ECO:0000256" key="1">
    <source>
        <dbReference type="HAMAP-Rule" id="MF_00934"/>
    </source>
</evidence>
<dbReference type="PANTHER" id="PTHR37426:SF1">
    <property type="entry name" value="RIBOSOMAL RNA LARGE SUBUNIT METHYLTRANSFERASE J"/>
    <property type="match status" value="1"/>
</dbReference>
<keyword evidence="1 2" id="KW-0808">Transferase</keyword>
<keyword evidence="1" id="KW-0949">S-adenosyl-L-methionine</keyword>
<sequence>MEYRHQCHVGDHGDALKHPVLSALVQSLMQQHSRLNVIDTHSGTGCYDLTTAPSNHAGEFAEGVGYLWRNKAYLPPAFASFLSVLEYYNPNQLISLYPNQLISLYPNQLISLYPGSAAITYQQGRSQDSFYFSDIQQDEADLLQTNIEKLQCNLDISSKLTISAGDGLKALPDDVAKHDNHHLIVIDPPYETDSEYLAVIDALVKAYQQSEKVSALIWYPLYTDDKSSLILNHCVTAVKDGLLPSPIKSELRLRDPKGDDRLIGSGLLLFNPPQGIAGTVADTLDYLHSQLATNGEGYWQMRSL</sequence>
<evidence type="ECO:0000313" key="2">
    <source>
        <dbReference type="EMBL" id="PTP38094.1"/>
    </source>
</evidence>
<feature type="site" description="Interaction with substrate rRNA" evidence="1">
    <location>
        <position position="3"/>
    </location>
</feature>
<dbReference type="Proteomes" id="UP000244197">
    <property type="component" value="Unassembled WGS sequence"/>
</dbReference>
<comment type="similarity">
    <text evidence="1">Belongs to the RlmJ family.</text>
</comment>
<comment type="function">
    <text evidence="1">Specifically methylates the adenine in position 2030 of 23S rRNA.</text>
</comment>
<dbReference type="InterPro" id="IPR029063">
    <property type="entry name" value="SAM-dependent_MTases_sf"/>
</dbReference>
<dbReference type="GO" id="GO:0070475">
    <property type="term" value="P:rRNA base methylation"/>
    <property type="evidence" value="ECO:0007669"/>
    <property type="project" value="UniProtKB-UniRule"/>
</dbReference>
<dbReference type="InterPro" id="IPR007473">
    <property type="entry name" value="RlmJ"/>
</dbReference>
<feature type="binding site" evidence="1">
    <location>
        <position position="134"/>
    </location>
    <ligand>
        <name>S-adenosyl-L-methionine</name>
        <dbReference type="ChEBI" id="CHEBI:59789"/>
    </ligand>
</feature>
<feature type="binding site" evidence="1">
    <location>
        <position position="116"/>
    </location>
    <ligand>
        <name>S-adenosyl-L-methionine</name>
        <dbReference type="ChEBI" id="CHEBI:59789"/>
    </ligand>
</feature>
<dbReference type="SUPFAM" id="SSF53335">
    <property type="entry name" value="S-adenosyl-L-methionine-dependent methyltransferases"/>
    <property type="match status" value="1"/>
</dbReference>
<dbReference type="RefSeq" id="WP_108187492.1">
    <property type="nucleotide sequence ID" value="NZ_PIFK01000011.1"/>
</dbReference>
<keyword evidence="1 2" id="KW-0489">Methyltransferase</keyword>
<comment type="subunit">
    <text evidence="1">Monomer.</text>
</comment>
<gene>
    <name evidence="1" type="primary">rlmJ</name>
    <name evidence="2" type="ORF">CWO07_07420</name>
</gene>